<proteinExistence type="predicted"/>
<feature type="chain" id="PRO_5040792363" description="Scytalone dehydratase" evidence="1">
    <location>
        <begin position="30"/>
        <end position="190"/>
    </location>
</feature>
<dbReference type="GeneID" id="81440930"/>
<keyword evidence="1" id="KW-0732">Signal</keyword>
<dbReference type="Pfam" id="PF11578">
    <property type="entry name" value="DUF3237"/>
    <property type="match status" value="1"/>
</dbReference>
<gene>
    <name evidence="2" type="ORF">N7496_008832</name>
</gene>
<dbReference type="PANTHER" id="PTHR37315:SF1">
    <property type="entry name" value="UPF0311 PROTEIN BLR7842"/>
    <property type="match status" value="1"/>
</dbReference>
<dbReference type="AlphaFoldDB" id="A0A9W9V538"/>
<name>A0A9W9V538_9EURO</name>
<dbReference type="OrthoDB" id="2544694at2759"/>
<keyword evidence="3" id="KW-1185">Reference proteome</keyword>
<sequence length="190" mass="20554">MRMLSFTRNGATTALQFLAIVLLAQIGMATKTPEPPKLSFLYTAYVECEPNLMSTIAGPHGIRKSIPIVGGNFSGPHLSGKILNVGADWGLTDPRTNVFSADTRYNLRTDDGADIFIQTSGPKAPDGHLHLRLVFETASPKYYWLNNVVAIGILTSGLPSTGNLSLLRIDAWNFASDWNATQFVNSTAAV</sequence>
<feature type="signal peptide" evidence="1">
    <location>
        <begin position="1"/>
        <end position="29"/>
    </location>
</feature>
<evidence type="ECO:0008006" key="4">
    <source>
        <dbReference type="Google" id="ProtNLM"/>
    </source>
</evidence>
<dbReference type="EMBL" id="JAPZBS010000007">
    <property type="protein sequence ID" value="KAJ5369072.1"/>
    <property type="molecule type" value="Genomic_DNA"/>
</dbReference>
<comment type="caution">
    <text evidence="2">The sequence shown here is derived from an EMBL/GenBank/DDBJ whole genome shotgun (WGS) entry which is preliminary data.</text>
</comment>
<accession>A0A9W9V538</accession>
<reference evidence="2" key="1">
    <citation type="submission" date="2022-11" db="EMBL/GenBank/DDBJ databases">
        <authorList>
            <person name="Petersen C."/>
        </authorList>
    </citation>
    <scope>NUCLEOTIDE SEQUENCE</scope>
    <source>
        <strain evidence="2">IBT 29864</strain>
    </source>
</reference>
<dbReference type="InterPro" id="IPR020915">
    <property type="entry name" value="UPF0311"/>
</dbReference>
<reference evidence="2" key="2">
    <citation type="journal article" date="2023" name="IMA Fungus">
        <title>Comparative genomic study of the Penicillium genus elucidates a diverse pangenome and 15 lateral gene transfer events.</title>
        <authorList>
            <person name="Petersen C."/>
            <person name="Sorensen T."/>
            <person name="Nielsen M.R."/>
            <person name="Sondergaard T.E."/>
            <person name="Sorensen J.L."/>
            <person name="Fitzpatrick D.A."/>
            <person name="Frisvad J.C."/>
            <person name="Nielsen K.L."/>
        </authorList>
    </citation>
    <scope>NUCLEOTIDE SEQUENCE</scope>
    <source>
        <strain evidence="2">IBT 29864</strain>
    </source>
</reference>
<protein>
    <recommendedName>
        <fullName evidence="4">Scytalone dehydratase</fullName>
    </recommendedName>
</protein>
<dbReference type="Proteomes" id="UP001147782">
    <property type="component" value="Unassembled WGS sequence"/>
</dbReference>
<evidence type="ECO:0000313" key="2">
    <source>
        <dbReference type="EMBL" id="KAJ5369072.1"/>
    </source>
</evidence>
<evidence type="ECO:0000313" key="3">
    <source>
        <dbReference type="Proteomes" id="UP001147782"/>
    </source>
</evidence>
<evidence type="ECO:0000256" key="1">
    <source>
        <dbReference type="SAM" id="SignalP"/>
    </source>
</evidence>
<dbReference type="PANTHER" id="PTHR37315">
    <property type="entry name" value="UPF0311 PROTEIN BLR7842"/>
    <property type="match status" value="1"/>
</dbReference>
<dbReference type="Gene3D" id="2.40.160.20">
    <property type="match status" value="1"/>
</dbReference>
<organism evidence="2 3">
    <name type="scientific">Penicillium cataractarum</name>
    <dbReference type="NCBI Taxonomy" id="2100454"/>
    <lineage>
        <taxon>Eukaryota</taxon>
        <taxon>Fungi</taxon>
        <taxon>Dikarya</taxon>
        <taxon>Ascomycota</taxon>
        <taxon>Pezizomycotina</taxon>
        <taxon>Eurotiomycetes</taxon>
        <taxon>Eurotiomycetidae</taxon>
        <taxon>Eurotiales</taxon>
        <taxon>Aspergillaceae</taxon>
        <taxon>Penicillium</taxon>
    </lineage>
</organism>
<dbReference type="RefSeq" id="XP_056553814.1">
    <property type="nucleotide sequence ID" value="XM_056701751.1"/>
</dbReference>